<feature type="transmembrane region" description="Helical" evidence="7">
    <location>
        <begin position="89"/>
        <end position="110"/>
    </location>
</feature>
<dbReference type="EMBL" id="KZ857416">
    <property type="protein sequence ID" value="RDX47741.1"/>
    <property type="molecule type" value="Genomic_DNA"/>
</dbReference>
<feature type="transmembrane region" description="Helical" evidence="7">
    <location>
        <begin position="492"/>
        <end position="511"/>
    </location>
</feature>
<dbReference type="GO" id="GO:0022857">
    <property type="term" value="F:transmembrane transporter activity"/>
    <property type="evidence" value="ECO:0007669"/>
    <property type="project" value="InterPro"/>
</dbReference>
<dbReference type="Proteomes" id="UP000256964">
    <property type="component" value="Unassembled WGS sequence"/>
</dbReference>
<feature type="transmembrane region" description="Helical" evidence="7">
    <location>
        <begin position="58"/>
        <end position="77"/>
    </location>
</feature>
<evidence type="ECO:0000256" key="1">
    <source>
        <dbReference type="ARBA" id="ARBA00004141"/>
    </source>
</evidence>
<name>A0A371D5D8_9APHY</name>
<gene>
    <name evidence="8" type="ORF">OH76DRAFT_1353714</name>
</gene>
<dbReference type="OrthoDB" id="3900342at2759"/>
<feature type="transmembrane region" description="Helical" evidence="7">
    <location>
        <begin position="211"/>
        <end position="231"/>
    </location>
</feature>
<feature type="transmembrane region" description="Helical" evidence="7">
    <location>
        <begin position="252"/>
        <end position="270"/>
    </location>
</feature>
<evidence type="ECO:0000313" key="8">
    <source>
        <dbReference type="EMBL" id="RDX47741.1"/>
    </source>
</evidence>
<accession>A0A371D5D8</accession>
<sequence>MSTGKELESGATPSLVPKPQAWDLRRDEHGDLAAVKRADNALLAKLGYRNVFNRDLSLLELTTFVFSVMGTLGAVSVEMSFPLVAGGHVGMVFGWIIPCFFAMTVAASLAELTSAMPTSGGLYYFSAKLAPSGWAPLASWITGWANITGQVVLMASIDFTLAQTIATAVNVGSDGAIVLGSGPTFGITMLMLVSHGIVCSTATALLARLNVYYAIFNIGSTVAVLIALLVCSGENRVSTTTAFTKFENHTGWANNGFAFLLSFYAPMWTFTGYDAAAHLSEETTGAARVAPIAMVAGVGFTAICGWLLFIAASFATASIPDVIAADFPMPMGKIYLDVLGKKGMLTVWSCVILAGWVGGAAQGIDASRVVFAFARDNALPGSRWWKQVHPRTRTPVNAVWLVMGSCAVFSLVGFSATALSSLAGASVIALYISYITPIVLRVTSGRKTFKPGPFSLGRWSMTSGIIAIAWVSFFMVLFMFPPGAHPTAQTMNYTVVIIMGVFVFASLWWIISAHRWFRGPVRTIDEQEPAEFEEKEKEATQIEEREVSRESSEPEQ</sequence>
<feature type="transmembrane region" description="Helical" evidence="7">
    <location>
        <begin position="461"/>
        <end position="480"/>
    </location>
</feature>
<dbReference type="AlphaFoldDB" id="A0A371D5D8"/>
<feature type="compositionally biased region" description="Basic and acidic residues" evidence="6">
    <location>
        <begin position="532"/>
        <end position="556"/>
    </location>
</feature>
<dbReference type="PANTHER" id="PTHR45649:SF26">
    <property type="entry name" value="OS04G0435100 PROTEIN"/>
    <property type="match status" value="1"/>
</dbReference>
<feature type="transmembrane region" description="Helical" evidence="7">
    <location>
        <begin position="184"/>
        <end position="205"/>
    </location>
</feature>
<dbReference type="InterPro" id="IPR002293">
    <property type="entry name" value="AA/rel_permease1"/>
</dbReference>
<feature type="region of interest" description="Disordered" evidence="6">
    <location>
        <begin position="527"/>
        <end position="556"/>
    </location>
</feature>
<dbReference type="Gene3D" id="1.20.1740.10">
    <property type="entry name" value="Amino acid/polyamine transporter I"/>
    <property type="match status" value="1"/>
</dbReference>
<keyword evidence="2" id="KW-0813">Transport</keyword>
<organism evidence="8 9">
    <name type="scientific">Lentinus brumalis</name>
    <dbReference type="NCBI Taxonomy" id="2498619"/>
    <lineage>
        <taxon>Eukaryota</taxon>
        <taxon>Fungi</taxon>
        <taxon>Dikarya</taxon>
        <taxon>Basidiomycota</taxon>
        <taxon>Agaricomycotina</taxon>
        <taxon>Agaricomycetes</taxon>
        <taxon>Polyporales</taxon>
        <taxon>Polyporaceae</taxon>
        <taxon>Lentinus</taxon>
    </lineage>
</organism>
<dbReference type="STRING" id="139420.A0A371D5D8"/>
<dbReference type="GO" id="GO:0016020">
    <property type="term" value="C:membrane"/>
    <property type="evidence" value="ECO:0007669"/>
    <property type="project" value="UniProtKB-SubCell"/>
</dbReference>
<dbReference type="Pfam" id="PF13520">
    <property type="entry name" value="AA_permease_2"/>
    <property type="match status" value="1"/>
</dbReference>
<reference evidence="8 9" key="1">
    <citation type="journal article" date="2018" name="Biotechnol. Biofuels">
        <title>Integrative visual omics of the white-rot fungus Polyporus brumalis exposes the biotechnological potential of its oxidative enzymes for delignifying raw plant biomass.</title>
        <authorList>
            <person name="Miyauchi S."/>
            <person name="Rancon A."/>
            <person name="Drula E."/>
            <person name="Hage H."/>
            <person name="Chaduli D."/>
            <person name="Favel A."/>
            <person name="Grisel S."/>
            <person name="Henrissat B."/>
            <person name="Herpoel-Gimbert I."/>
            <person name="Ruiz-Duenas F.J."/>
            <person name="Chevret D."/>
            <person name="Hainaut M."/>
            <person name="Lin J."/>
            <person name="Wang M."/>
            <person name="Pangilinan J."/>
            <person name="Lipzen A."/>
            <person name="Lesage-Meessen L."/>
            <person name="Navarro D."/>
            <person name="Riley R."/>
            <person name="Grigoriev I.V."/>
            <person name="Zhou S."/>
            <person name="Raouche S."/>
            <person name="Rosso M.N."/>
        </authorList>
    </citation>
    <scope>NUCLEOTIDE SEQUENCE [LARGE SCALE GENOMIC DNA]</scope>
    <source>
        <strain evidence="8 9">BRFM 1820</strain>
    </source>
</reference>
<evidence type="ECO:0000256" key="6">
    <source>
        <dbReference type="SAM" id="MobiDB-lite"/>
    </source>
</evidence>
<evidence type="ECO:0000313" key="9">
    <source>
        <dbReference type="Proteomes" id="UP000256964"/>
    </source>
</evidence>
<evidence type="ECO:0000256" key="3">
    <source>
        <dbReference type="ARBA" id="ARBA00022692"/>
    </source>
</evidence>
<keyword evidence="3 7" id="KW-0812">Transmembrane</keyword>
<keyword evidence="9" id="KW-1185">Reference proteome</keyword>
<dbReference type="PANTHER" id="PTHR45649">
    <property type="entry name" value="AMINO-ACID PERMEASE BAT1"/>
    <property type="match status" value="1"/>
</dbReference>
<keyword evidence="5 7" id="KW-0472">Membrane</keyword>
<dbReference type="PIRSF" id="PIRSF006060">
    <property type="entry name" value="AA_transporter"/>
    <property type="match status" value="1"/>
</dbReference>
<feature type="transmembrane region" description="Helical" evidence="7">
    <location>
        <begin position="290"/>
        <end position="311"/>
    </location>
</feature>
<protein>
    <submittedName>
        <fullName evidence="8">Amino acid transporter</fullName>
    </submittedName>
</protein>
<evidence type="ECO:0000256" key="4">
    <source>
        <dbReference type="ARBA" id="ARBA00022989"/>
    </source>
</evidence>
<comment type="subcellular location">
    <subcellularLocation>
        <location evidence="1">Membrane</location>
        <topology evidence="1">Multi-pass membrane protein</topology>
    </subcellularLocation>
</comment>
<evidence type="ECO:0000256" key="2">
    <source>
        <dbReference type="ARBA" id="ARBA00022448"/>
    </source>
</evidence>
<feature type="transmembrane region" description="Helical" evidence="7">
    <location>
        <begin position="396"/>
        <end position="416"/>
    </location>
</feature>
<evidence type="ECO:0000256" key="7">
    <source>
        <dbReference type="SAM" id="Phobius"/>
    </source>
</evidence>
<proteinExistence type="predicted"/>
<feature type="transmembrane region" description="Helical" evidence="7">
    <location>
        <begin position="122"/>
        <end position="145"/>
    </location>
</feature>
<keyword evidence="4 7" id="KW-1133">Transmembrane helix</keyword>
<feature type="transmembrane region" description="Helical" evidence="7">
    <location>
        <begin position="422"/>
        <end position="440"/>
    </location>
</feature>
<evidence type="ECO:0000256" key="5">
    <source>
        <dbReference type="ARBA" id="ARBA00023136"/>
    </source>
</evidence>